<evidence type="ECO:0008006" key="5">
    <source>
        <dbReference type="Google" id="ProtNLM"/>
    </source>
</evidence>
<organism evidence="3 4">
    <name type="scientific">Mucilaginibacter arboris</name>
    <dbReference type="NCBI Taxonomy" id="2682090"/>
    <lineage>
        <taxon>Bacteria</taxon>
        <taxon>Pseudomonadati</taxon>
        <taxon>Bacteroidota</taxon>
        <taxon>Sphingobacteriia</taxon>
        <taxon>Sphingobacteriales</taxon>
        <taxon>Sphingobacteriaceae</taxon>
        <taxon>Mucilaginibacter</taxon>
    </lineage>
</organism>
<evidence type="ECO:0000313" key="3">
    <source>
        <dbReference type="EMBL" id="MVN23521.1"/>
    </source>
</evidence>
<accession>A0A7K1T1Y4</accession>
<keyword evidence="2" id="KW-0812">Transmembrane</keyword>
<feature type="transmembrane region" description="Helical" evidence="2">
    <location>
        <begin position="36"/>
        <end position="59"/>
    </location>
</feature>
<evidence type="ECO:0000256" key="2">
    <source>
        <dbReference type="SAM" id="Phobius"/>
    </source>
</evidence>
<keyword evidence="2" id="KW-0472">Membrane</keyword>
<protein>
    <recommendedName>
        <fullName evidence="5">tRNA_anti-like</fullName>
    </recommendedName>
</protein>
<reference evidence="3 4" key="1">
    <citation type="submission" date="2019-12" db="EMBL/GenBank/DDBJ databases">
        <title>Mucilaginibacter sp. HMF7410 genome sequencing and assembly.</title>
        <authorList>
            <person name="Kang H."/>
            <person name="Cha I."/>
            <person name="Kim H."/>
            <person name="Joh K."/>
        </authorList>
    </citation>
    <scope>NUCLEOTIDE SEQUENCE [LARGE SCALE GENOMIC DNA]</scope>
    <source>
        <strain evidence="3 4">HMF7410</strain>
    </source>
</reference>
<evidence type="ECO:0000313" key="4">
    <source>
        <dbReference type="Proteomes" id="UP000462014"/>
    </source>
</evidence>
<dbReference type="EMBL" id="WPIK01000037">
    <property type="protein sequence ID" value="MVN23521.1"/>
    <property type="molecule type" value="Genomic_DNA"/>
</dbReference>
<dbReference type="AlphaFoldDB" id="A0A7K1T1Y4"/>
<sequence length="236" mass="26673">MDFYFQFFAKPFPLCATFTETSLHCSLNDKTITKTLLFFMENLFALLLFASLIFLVIGLFKPATSLFWDKNEKTRKKSFLVYGGLTILFFILFGVTADKKKTGSSDTSSLTTETQTAENAQVSTQAEKERELAEIKKNTISAHDLTATYEANEVAADENFKGKTFYVTGTITDIKKDVLDNIYVTLKGNEMFRQVQCFFEDKETAAQMHKGMKVTFKGTCDGLMINVLMKDCVLVQ</sequence>
<evidence type="ECO:0000256" key="1">
    <source>
        <dbReference type="SAM" id="MobiDB-lite"/>
    </source>
</evidence>
<feature type="region of interest" description="Disordered" evidence="1">
    <location>
        <begin position="102"/>
        <end position="123"/>
    </location>
</feature>
<gene>
    <name evidence="3" type="ORF">GO621_18535</name>
</gene>
<dbReference type="InterPro" id="IPR024422">
    <property type="entry name" value="Protein_unknown_function_OB"/>
</dbReference>
<keyword evidence="4" id="KW-1185">Reference proteome</keyword>
<proteinExistence type="predicted"/>
<feature type="transmembrane region" description="Helical" evidence="2">
    <location>
        <begin position="79"/>
        <end position="97"/>
    </location>
</feature>
<keyword evidence="2" id="KW-1133">Transmembrane helix</keyword>
<feature type="compositionally biased region" description="Low complexity" evidence="1">
    <location>
        <begin position="104"/>
        <end position="116"/>
    </location>
</feature>
<dbReference type="Pfam" id="PF12869">
    <property type="entry name" value="tRNA_anti-like"/>
    <property type="match status" value="1"/>
</dbReference>
<dbReference type="Proteomes" id="UP000462014">
    <property type="component" value="Unassembled WGS sequence"/>
</dbReference>
<comment type="caution">
    <text evidence="3">The sequence shown here is derived from an EMBL/GenBank/DDBJ whole genome shotgun (WGS) entry which is preliminary data.</text>
</comment>
<name>A0A7K1T1Y4_9SPHI</name>